<dbReference type="InterPro" id="IPR028204">
    <property type="entry name" value="Tricorn_C1"/>
</dbReference>
<evidence type="ECO:0000256" key="6">
    <source>
        <dbReference type="ARBA" id="ARBA00022825"/>
    </source>
</evidence>
<sequence>MKLPAGVTRYLPSSVLPRKLSKGQPLNLALRLALGLTLVSILPAATAAPAYYRFPGIRAETVVFTAEGDLWKVGLRGGQAQRLTTHPAAETLPAISRDGLWLAFSAAYEGATEAYVMPVNGGLPQRLTFENDVVNVLGWTAQGEVLVSTLNSTGPNAHRVIAAIDPKTQLRRVFPVADANEAALDDSGRYLYFTRFGLQMTNDNAKHYRGGATAQLWRYDLQGKAEAVNLFASDSSNNKRPMWYQGRLYFISDRDGAFNIWTANADGSNPQQLTTHKEWDVRNAAIGDGNIVYQLGADLHVLNIASKADNTLAIDLTSDFDQQRKRLIRTPLEYLSDTEIASKSERLIFTARGHVSIAGTDRQRRVDLAIPENARARAAVFSHDDQSVYAIVDSSGENEIWKYPANGIGKAEMLTHNGDVHRLNIYPSPDGKSLAHTDKRGRVWLLDLATKNNTIIDDGGKAGFDRYGDIVWAPDSKTLAIVRPDSNSGRQQIGLYSFASKQLHFVTGDRYESHTPVFSTDGKWLYFLSERHFEVGNRSPWGDRNLGPSFDKRTGIYALALQTKNRFPFKADDELSKLSNKADAKPAEKNTEKANEKTAERSPDTDAKSADTKASKAALPAIEYAGLSERLYQVPLAAGNYGGLAIDDKRLYFVESEGHEGRGTLKTLAISKNPVQPEVFVSGIRQFDLSADKKHVYYKTAANNGASDFVIVEAGAKAPNDISKAKVSINDWSFTSDPRQEWRQMFGDAWRMHRDFLYDDNMRGVDWKKMRDKYAPLVERVTDRNELNDVLAQMVSEVGALHSQFRPGDIRKAAAEGAPATLGAVLARSKDGYKIEHIYRSEPELPTERSPLAQPDVDVKEGDVILSVNGKPVMEARDIADLLLNQADKQVLLQVKRANQAPHNVIVTPVSMTKHANLRYSDWEQSRSARVYEASKGKIGYLHLRAMGAQDINAFAREFYSNFNRDGLIIDVRRNRGGNIDSWIIEKLLRKTWAFWSRGNNQPYTNMQQTFRGHLVVLVDELTYSDGETFAAGVKALKLGPLVGKRTAGAGVWLSDGNSLADNGMIRAAENAQFGMDGRWLVEGVGVTPDVEVDNMPHATFSGQDQQLEKALQMLTDKLREQPVKKLVPQAIPPLK</sequence>
<dbReference type="InterPro" id="IPR005151">
    <property type="entry name" value="Tail-specific_protease"/>
</dbReference>
<dbReference type="SUPFAM" id="SSF50156">
    <property type="entry name" value="PDZ domain-like"/>
    <property type="match status" value="1"/>
</dbReference>
<dbReference type="Gene3D" id="2.130.10.10">
    <property type="entry name" value="YVTN repeat-like/Quinoprotein amine dehydrogenase"/>
    <property type="match status" value="1"/>
</dbReference>
<dbReference type="InterPro" id="IPR029414">
    <property type="entry name" value="Tricorn_PDZ"/>
</dbReference>
<dbReference type="Gene3D" id="2.30.42.10">
    <property type="match status" value="1"/>
</dbReference>
<dbReference type="InterPro" id="IPR001478">
    <property type="entry name" value="PDZ"/>
</dbReference>
<evidence type="ECO:0000256" key="2">
    <source>
        <dbReference type="ARBA" id="ARBA00008524"/>
    </source>
</evidence>
<evidence type="ECO:0000256" key="3">
    <source>
        <dbReference type="ARBA" id="ARBA00022490"/>
    </source>
</evidence>
<proteinExistence type="inferred from homology"/>
<dbReference type="Pfam" id="PF03572">
    <property type="entry name" value="Peptidase_S41"/>
    <property type="match status" value="1"/>
</dbReference>
<keyword evidence="3 7" id="KW-0963">Cytoplasm</keyword>
<feature type="region of interest" description="Disordered" evidence="8">
    <location>
        <begin position="578"/>
        <end position="612"/>
    </location>
</feature>
<gene>
    <name evidence="10" type="ORF">H8K26_16905</name>
</gene>
<dbReference type="InterPro" id="IPR012393">
    <property type="entry name" value="Tricorn_protease"/>
</dbReference>
<dbReference type="SMART" id="SM00245">
    <property type="entry name" value="TSPc"/>
    <property type="match status" value="1"/>
</dbReference>
<dbReference type="PANTHER" id="PTHR43253:SF1">
    <property type="entry name" value="TRICORN PROTEASE HOMOLOG 2-RELATED"/>
    <property type="match status" value="1"/>
</dbReference>
<protein>
    <recommendedName>
        <fullName evidence="7">Tricorn protease homolog</fullName>
        <ecNumber evidence="7">3.4.21.-</ecNumber>
    </recommendedName>
</protein>
<accession>A0ABR6XJP7</accession>
<comment type="caution">
    <text evidence="10">The sequence shown here is derived from an EMBL/GenBank/DDBJ whole genome shotgun (WGS) entry which is preliminary data.</text>
</comment>
<dbReference type="PIRSF" id="PIRSF036421">
    <property type="entry name" value="Tricorn_protease"/>
    <property type="match status" value="1"/>
</dbReference>
<dbReference type="InterPro" id="IPR029045">
    <property type="entry name" value="ClpP/crotonase-like_dom_sf"/>
</dbReference>
<evidence type="ECO:0000256" key="7">
    <source>
        <dbReference type="PIRNR" id="PIRNR036421"/>
    </source>
</evidence>
<evidence type="ECO:0000256" key="8">
    <source>
        <dbReference type="SAM" id="MobiDB-lite"/>
    </source>
</evidence>
<keyword evidence="5 7" id="KW-0378">Hydrolase</keyword>
<feature type="domain" description="PDZ" evidence="9">
    <location>
        <begin position="816"/>
        <end position="899"/>
    </location>
</feature>
<comment type="subcellular location">
    <subcellularLocation>
        <location evidence="1 7">Cytoplasm</location>
    </subcellularLocation>
</comment>
<dbReference type="PANTHER" id="PTHR43253">
    <property type="entry name" value="TRICORN PROTEASE HOMOLOG 2-RELATED"/>
    <property type="match status" value="1"/>
</dbReference>
<comment type="similarity">
    <text evidence="2 7">Belongs to the peptidase S41B family.</text>
</comment>
<dbReference type="InterPro" id="IPR036034">
    <property type="entry name" value="PDZ_sf"/>
</dbReference>
<dbReference type="Pfam" id="PF26549">
    <property type="entry name" value="Tricorn_N"/>
    <property type="match status" value="1"/>
</dbReference>
<organism evidence="10 11">
    <name type="scientific">Undibacterium aquatile</name>
    <dbReference type="NCBI Taxonomy" id="1537398"/>
    <lineage>
        <taxon>Bacteria</taxon>
        <taxon>Pseudomonadati</taxon>
        <taxon>Pseudomonadota</taxon>
        <taxon>Betaproteobacteria</taxon>
        <taxon>Burkholderiales</taxon>
        <taxon>Oxalobacteraceae</taxon>
        <taxon>Undibacterium</taxon>
    </lineage>
</organism>
<dbReference type="RefSeq" id="WP_190481119.1">
    <property type="nucleotide sequence ID" value="NZ_JACOFT010000007.1"/>
</dbReference>
<dbReference type="Proteomes" id="UP000637632">
    <property type="component" value="Unassembled WGS sequence"/>
</dbReference>
<dbReference type="Pfam" id="PF14684">
    <property type="entry name" value="Tricorn_C1"/>
    <property type="match status" value="1"/>
</dbReference>
<evidence type="ECO:0000256" key="1">
    <source>
        <dbReference type="ARBA" id="ARBA00004496"/>
    </source>
</evidence>
<keyword evidence="6 7" id="KW-0720">Serine protease</keyword>
<reference evidence="10 11" key="1">
    <citation type="submission" date="2020-08" db="EMBL/GenBank/DDBJ databases">
        <title>Novel species isolated from subtropical streams in China.</title>
        <authorList>
            <person name="Lu H."/>
        </authorList>
    </citation>
    <scope>NUCLEOTIDE SEQUENCE [LARGE SCALE GENOMIC DNA]</scope>
    <source>
        <strain evidence="10 11">CCTCC AB 2015119</strain>
    </source>
</reference>
<dbReference type="PROSITE" id="PS50106">
    <property type="entry name" value="PDZ"/>
    <property type="match status" value="1"/>
</dbReference>
<dbReference type="EC" id="3.4.21.-" evidence="7"/>
<keyword evidence="4 7" id="KW-0645">Protease</keyword>
<dbReference type="EMBL" id="JACOFT010000007">
    <property type="protein sequence ID" value="MBC3813123.1"/>
    <property type="molecule type" value="Genomic_DNA"/>
</dbReference>
<dbReference type="CDD" id="cd07562">
    <property type="entry name" value="Peptidase_S41_TRI"/>
    <property type="match status" value="1"/>
</dbReference>
<evidence type="ECO:0000313" key="10">
    <source>
        <dbReference type="EMBL" id="MBC3813123.1"/>
    </source>
</evidence>
<dbReference type="Pfam" id="PF26550">
    <property type="entry name" value="Tricorn_2nd"/>
    <property type="match status" value="1"/>
</dbReference>
<evidence type="ECO:0000256" key="5">
    <source>
        <dbReference type="ARBA" id="ARBA00022801"/>
    </source>
</evidence>
<dbReference type="SUPFAM" id="SSF69322">
    <property type="entry name" value="Tricorn protease domain 2"/>
    <property type="match status" value="1"/>
</dbReference>
<comment type="function">
    <text evidence="7">Degrades oligopeptides.</text>
</comment>
<dbReference type="Pfam" id="PF14685">
    <property type="entry name" value="PDZ_Tricorn"/>
    <property type="match status" value="1"/>
</dbReference>
<dbReference type="SUPFAM" id="SSF69304">
    <property type="entry name" value="Tricorn protease N-terminal domain"/>
    <property type="match status" value="1"/>
</dbReference>
<evidence type="ECO:0000313" key="11">
    <source>
        <dbReference type="Proteomes" id="UP000637632"/>
    </source>
</evidence>
<evidence type="ECO:0000259" key="9">
    <source>
        <dbReference type="PROSITE" id="PS50106"/>
    </source>
</evidence>
<evidence type="ECO:0000256" key="4">
    <source>
        <dbReference type="ARBA" id="ARBA00022670"/>
    </source>
</evidence>
<dbReference type="Gene3D" id="2.120.10.60">
    <property type="entry name" value="Tricorn protease N-terminal domain"/>
    <property type="match status" value="1"/>
</dbReference>
<dbReference type="Gene3D" id="3.30.750.44">
    <property type="match status" value="1"/>
</dbReference>
<dbReference type="InterPro" id="IPR015943">
    <property type="entry name" value="WD40/YVTN_repeat-like_dom_sf"/>
</dbReference>
<dbReference type="SUPFAM" id="SSF52096">
    <property type="entry name" value="ClpP/crotonase"/>
    <property type="match status" value="1"/>
</dbReference>
<keyword evidence="11" id="KW-1185">Reference proteome</keyword>
<name>A0ABR6XJP7_9BURK</name>
<dbReference type="Gene3D" id="3.90.226.10">
    <property type="entry name" value="2-enoyl-CoA Hydratase, Chain A, domain 1"/>
    <property type="match status" value="1"/>
</dbReference>